<organism evidence="1 2">
    <name type="scientific">Trifolium medium</name>
    <dbReference type="NCBI Taxonomy" id="97028"/>
    <lineage>
        <taxon>Eukaryota</taxon>
        <taxon>Viridiplantae</taxon>
        <taxon>Streptophyta</taxon>
        <taxon>Embryophyta</taxon>
        <taxon>Tracheophyta</taxon>
        <taxon>Spermatophyta</taxon>
        <taxon>Magnoliopsida</taxon>
        <taxon>eudicotyledons</taxon>
        <taxon>Gunneridae</taxon>
        <taxon>Pentapetalae</taxon>
        <taxon>rosids</taxon>
        <taxon>fabids</taxon>
        <taxon>Fabales</taxon>
        <taxon>Fabaceae</taxon>
        <taxon>Papilionoideae</taxon>
        <taxon>50 kb inversion clade</taxon>
        <taxon>NPAAA clade</taxon>
        <taxon>Hologalegina</taxon>
        <taxon>IRL clade</taxon>
        <taxon>Trifolieae</taxon>
        <taxon>Trifolium</taxon>
    </lineage>
</organism>
<protein>
    <submittedName>
        <fullName evidence="1">Uncharacterized protein</fullName>
    </submittedName>
</protein>
<dbReference type="AlphaFoldDB" id="A0A392VGI4"/>
<reference evidence="1 2" key="1">
    <citation type="journal article" date="2018" name="Front. Plant Sci.">
        <title>Red Clover (Trifolium pratense) and Zigzag Clover (T. medium) - A Picture of Genomic Similarities and Differences.</title>
        <authorList>
            <person name="Dluhosova J."/>
            <person name="Istvanek J."/>
            <person name="Nedelnik J."/>
            <person name="Repkova J."/>
        </authorList>
    </citation>
    <scope>NUCLEOTIDE SEQUENCE [LARGE SCALE GENOMIC DNA]</scope>
    <source>
        <strain evidence="2">cv. 10/8</strain>
        <tissue evidence="1">Leaf</tissue>
    </source>
</reference>
<evidence type="ECO:0000313" key="2">
    <source>
        <dbReference type="Proteomes" id="UP000265520"/>
    </source>
</evidence>
<comment type="caution">
    <text evidence="1">The sequence shown here is derived from an EMBL/GenBank/DDBJ whole genome shotgun (WGS) entry which is preliminary data.</text>
</comment>
<evidence type="ECO:0000313" key="1">
    <source>
        <dbReference type="EMBL" id="MCI86542.1"/>
    </source>
</evidence>
<proteinExistence type="predicted"/>
<dbReference type="Proteomes" id="UP000265520">
    <property type="component" value="Unassembled WGS sequence"/>
</dbReference>
<keyword evidence="2" id="KW-1185">Reference proteome</keyword>
<feature type="non-terminal residue" evidence="1">
    <location>
        <position position="1"/>
    </location>
</feature>
<dbReference type="EMBL" id="LXQA011143466">
    <property type="protein sequence ID" value="MCI86542.1"/>
    <property type="molecule type" value="Genomic_DNA"/>
</dbReference>
<accession>A0A392VGI4</accession>
<sequence length="36" mass="3992">SSKHADGGVSSAGGALEEARLMDFYWILDYVKENKF</sequence>
<name>A0A392VGI4_9FABA</name>